<dbReference type="GO" id="GO:0005634">
    <property type="term" value="C:nucleus"/>
    <property type="evidence" value="ECO:0007669"/>
    <property type="project" value="TreeGrafter"/>
</dbReference>
<name>A0AAD6IHE3_PENCN</name>
<evidence type="ECO:0000313" key="8">
    <source>
        <dbReference type="EMBL" id="KAJ6048024.1"/>
    </source>
</evidence>
<dbReference type="PANTHER" id="PTHR31944">
    <property type="entry name" value="HEME-RESPONSIVE ZINC FINGER TRANSCRIPTION FACTOR HAP1"/>
    <property type="match status" value="1"/>
</dbReference>
<feature type="compositionally biased region" description="Polar residues" evidence="7">
    <location>
        <begin position="13"/>
        <end position="29"/>
    </location>
</feature>
<keyword evidence="3" id="KW-0805">Transcription regulation</keyword>
<evidence type="ECO:0000256" key="4">
    <source>
        <dbReference type="ARBA" id="ARBA00023125"/>
    </source>
</evidence>
<keyword evidence="2" id="KW-0862">Zinc</keyword>
<dbReference type="GO" id="GO:0046872">
    <property type="term" value="F:metal ion binding"/>
    <property type="evidence" value="ECO:0007669"/>
    <property type="project" value="UniProtKB-KW"/>
</dbReference>
<dbReference type="Proteomes" id="UP001219568">
    <property type="component" value="Unassembled WGS sequence"/>
</dbReference>
<keyword evidence="5" id="KW-0804">Transcription</keyword>
<comment type="caution">
    <text evidence="8">The sequence shown here is derived from an EMBL/GenBank/DDBJ whole genome shotgun (WGS) entry which is preliminary data.</text>
</comment>
<keyword evidence="9" id="KW-1185">Reference proteome</keyword>
<keyword evidence="6" id="KW-0539">Nucleus</keyword>
<evidence type="ECO:0000256" key="1">
    <source>
        <dbReference type="ARBA" id="ARBA00022723"/>
    </source>
</evidence>
<evidence type="ECO:0000256" key="7">
    <source>
        <dbReference type="SAM" id="MobiDB-lite"/>
    </source>
</evidence>
<evidence type="ECO:0000256" key="6">
    <source>
        <dbReference type="ARBA" id="ARBA00023242"/>
    </source>
</evidence>
<dbReference type="GO" id="GO:0000978">
    <property type="term" value="F:RNA polymerase II cis-regulatory region sequence-specific DNA binding"/>
    <property type="evidence" value="ECO:0007669"/>
    <property type="project" value="TreeGrafter"/>
</dbReference>
<protein>
    <submittedName>
        <fullName evidence="8">Uncharacterized protein</fullName>
    </submittedName>
</protein>
<reference evidence="8" key="1">
    <citation type="journal article" date="2023" name="IMA Fungus">
        <title>Comparative genomic study of the Penicillium genus elucidates a diverse pangenome and 15 lateral gene transfer events.</title>
        <authorList>
            <person name="Petersen C."/>
            <person name="Sorensen T."/>
            <person name="Nielsen M.R."/>
            <person name="Sondergaard T.E."/>
            <person name="Sorensen J.L."/>
            <person name="Fitzpatrick D.A."/>
            <person name="Frisvad J.C."/>
            <person name="Nielsen K.L."/>
        </authorList>
    </citation>
    <scope>NUCLEOTIDE SEQUENCE</scope>
    <source>
        <strain evidence="8">IBT 15450</strain>
    </source>
</reference>
<sequence length="220" mass="24186">MPPRSSDELDTEPPSNINNDELSESTTDLQPHPSGALTTTSAQIALIESLATRLRIVQALNGLHSNFSYDIALELSSELIDTLQYSFSKQARTNPLFHYSLKASINAALAIISPEPDTGFAQLMAMGGRLFQGVRCATSAISLELLSHVKTQWLNGILNRTRQYRGFLKQAILDIINLSEDRIRQGETNVKNDTFLSIILAQVKAVEADKPVAGYPSCKR</sequence>
<dbReference type="AlphaFoldDB" id="A0AAD6IHE3"/>
<evidence type="ECO:0000313" key="9">
    <source>
        <dbReference type="Proteomes" id="UP001219568"/>
    </source>
</evidence>
<proteinExistence type="predicted"/>
<dbReference type="GO" id="GO:0001228">
    <property type="term" value="F:DNA-binding transcription activator activity, RNA polymerase II-specific"/>
    <property type="evidence" value="ECO:0007669"/>
    <property type="project" value="TreeGrafter"/>
</dbReference>
<keyword evidence="1" id="KW-0479">Metal-binding</keyword>
<feature type="region of interest" description="Disordered" evidence="7">
    <location>
        <begin position="1"/>
        <end position="35"/>
    </location>
</feature>
<dbReference type="PANTHER" id="PTHR31944:SF131">
    <property type="entry name" value="HEME-RESPONSIVE ZINC FINGER TRANSCRIPTION FACTOR HAP1"/>
    <property type="match status" value="1"/>
</dbReference>
<keyword evidence="4" id="KW-0238">DNA-binding</keyword>
<gene>
    <name evidence="8" type="ORF">N7460_004171</name>
</gene>
<evidence type="ECO:0000256" key="5">
    <source>
        <dbReference type="ARBA" id="ARBA00023163"/>
    </source>
</evidence>
<reference evidence="8" key="2">
    <citation type="submission" date="2023-01" db="EMBL/GenBank/DDBJ databases">
        <authorList>
            <person name="Petersen C."/>
        </authorList>
    </citation>
    <scope>NUCLEOTIDE SEQUENCE</scope>
    <source>
        <strain evidence="8">IBT 15450</strain>
    </source>
</reference>
<dbReference type="InterPro" id="IPR051430">
    <property type="entry name" value="Fungal_TF_Env_Response"/>
</dbReference>
<evidence type="ECO:0000256" key="2">
    <source>
        <dbReference type="ARBA" id="ARBA00022833"/>
    </source>
</evidence>
<organism evidence="8 9">
    <name type="scientific">Penicillium canescens</name>
    <dbReference type="NCBI Taxonomy" id="5083"/>
    <lineage>
        <taxon>Eukaryota</taxon>
        <taxon>Fungi</taxon>
        <taxon>Dikarya</taxon>
        <taxon>Ascomycota</taxon>
        <taxon>Pezizomycotina</taxon>
        <taxon>Eurotiomycetes</taxon>
        <taxon>Eurotiomycetidae</taxon>
        <taxon>Eurotiales</taxon>
        <taxon>Aspergillaceae</taxon>
        <taxon>Penicillium</taxon>
    </lineage>
</organism>
<dbReference type="EMBL" id="JAQJZL010000003">
    <property type="protein sequence ID" value="KAJ6048024.1"/>
    <property type="molecule type" value="Genomic_DNA"/>
</dbReference>
<evidence type="ECO:0000256" key="3">
    <source>
        <dbReference type="ARBA" id="ARBA00023015"/>
    </source>
</evidence>
<accession>A0AAD6IHE3</accession>